<sequence>MQIYQNAGTLPEVIINDRAASVRSAPDNIFPEVNKMIFVPDTKEYEALVNLFWMLHGSKKDAETIANVNNIKKHALNATRNVEKIVDFVDELYKQRASWVKQYTDKFSHMGIYTTSPVEAAHSALKGNNLQIAKCSLATTFVQLDMVLANQNIKAIMGKGYSKFSADPFVLTNRMFRELVKVVSRFAIENIREQIQTLWRKFC</sequence>
<accession>A0A8H7QHV9</accession>
<dbReference type="Proteomes" id="UP000603453">
    <property type="component" value="Unassembled WGS sequence"/>
</dbReference>
<evidence type="ECO:0000313" key="2">
    <source>
        <dbReference type="Proteomes" id="UP000603453"/>
    </source>
</evidence>
<gene>
    <name evidence="1" type="ORF">INT47_009302</name>
</gene>
<proteinExistence type="predicted"/>
<keyword evidence="2" id="KW-1185">Reference proteome</keyword>
<name>A0A8H7QHV9_9FUNG</name>
<reference evidence="1" key="1">
    <citation type="submission" date="2020-12" db="EMBL/GenBank/DDBJ databases">
        <title>Metabolic potential, ecology and presence of endohyphal bacteria is reflected in genomic diversity of Mucoromycotina.</title>
        <authorList>
            <person name="Muszewska A."/>
            <person name="Okrasinska A."/>
            <person name="Steczkiewicz K."/>
            <person name="Drgas O."/>
            <person name="Orlowska M."/>
            <person name="Perlinska-Lenart U."/>
            <person name="Aleksandrzak-Piekarczyk T."/>
            <person name="Szatraj K."/>
            <person name="Zielenkiewicz U."/>
            <person name="Pilsyk S."/>
            <person name="Malc E."/>
            <person name="Mieczkowski P."/>
            <person name="Kruszewska J.S."/>
            <person name="Biernat P."/>
            <person name="Pawlowska J."/>
        </authorList>
    </citation>
    <scope>NUCLEOTIDE SEQUENCE</scope>
    <source>
        <strain evidence="1">WA0000017839</strain>
    </source>
</reference>
<dbReference type="AlphaFoldDB" id="A0A8H7QHV9"/>
<protein>
    <submittedName>
        <fullName evidence="1">Uncharacterized protein</fullName>
    </submittedName>
</protein>
<comment type="caution">
    <text evidence="1">The sequence shown here is derived from an EMBL/GenBank/DDBJ whole genome shotgun (WGS) entry which is preliminary data.</text>
</comment>
<evidence type="ECO:0000313" key="1">
    <source>
        <dbReference type="EMBL" id="KAG2192015.1"/>
    </source>
</evidence>
<dbReference type="OrthoDB" id="2277862at2759"/>
<dbReference type="EMBL" id="JAEPRD010000326">
    <property type="protein sequence ID" value="KAG2192015.1"/>
    <property type="molecule type" value="Genomic_DNA"/>
</dbReference>
<organism evidence="1 2">
    <name type="scientific">Mucor saturninus</name>
    <dbReference type="NCBI Taxonomy" id="64648"/>
    <lineage>
        <taxon>Eukaryota</taxon>
        <taxon>Fungi</taxon>
        <taxon>Fungi incertae sedis</taxon>
        <taxon>Mucoromycota</taxon>
        <taxon>Mucoromycotina</taxon>
        <taxon>Mucoromycetes</taxon>
        <taxon>Mucorales</taxon>
        <taxon>Mucorineae</taxon>
        <taxon>Mucoraceae</taxon>
        <taxon>Mucor</taxon>
    </lineage>
</organism>